<feature type="region of interest" description="Disordered" evidence="1">
    <location>
        <begin position="453"/>
        <end position="475"/>
    </location>
</feature>
<reference evidence="2" key="1">
    <citation type="submission" date="2023-01" db="EMBL/GenBank/DDBJ databases">
        <title>Metagenome sequencing of chrysophaentin producing Chrysophaeum taylorii.</title>
        <authorList>
            <person name="Davison J."/>
            <person name="Bewley C."/>
        </authorList>
    </citation>
    <scope>NUCLEOTIDE SEQUENCE</scope>
    <source>
        <strain evidence="2">NIES-1699</strain>
    </source>
</reference>
<feature type="compositionally biased region" description="Basic and acidic residues" evidence="1">
    <location>
        <begin position="148"/>
        <end position="160"/>
    </location>
</feature>
<name>A0AAD7UL41_9STRA</name>
<dbReference type="EMBL" id="JAQMWT010000109">
    <property type="protein sequence ID" value="KAJ8610376.1"/>
    <property type="molecule type" value="Genomic_DNA"/>
</dbReference>
<dbReference type="Pfam" id="PF11397">
    <property type="entry name" value="GlcNAc"/>
    <property type="match status" value="2"/>
</dbReference>
<dbReference type="PANTHER" id="PTHR34496:SF6">
    <property type="entry name" value="GLYCOSYLTRANSFERASE 2-LIKE DOMAIN-CONTAINING PROTEIN"/>
    <property type="match status" value="1"/>
</dbReference>
<proteinExistence type="predicted"/>
<dbReference type="InterPro" id="IPR021067">
    <property type="entry name" value="Glycosyltransferase"/>
</dbReference>
<evidence type="ECO:0000313" key="3">
    <source>
        <dbReference type="Proteomes" id="UP001230188"/>
    </source>
</evidence>
<feature type="region of interest" description="Disordered" evidence="1">
    <location>
        <begin position="31"/>
        <end position="160"/>
    </location>
</feature>
<evidence type="ECO:0000256" key="1">
    <source>
        <dbReference type="SAM" id="MobiDB-lite"/>
    </source>
</evidence>
<accession>A0AAD7UL41</accession>
<protein>
    <submittedName>
        <fullName evidence="2">Uncharacterized protein</fullName>
    </submittedName>
</protein>
<organism evidence="2 3">
    <name type="scientific">Chrysophaeum taylorii</name>
    <dbReference type="NCBI Taxonomy" id="2483200"/>
    <lineage>
        <taxon>Eukaryota</taxon>
        <taxon>Sar</taxon>
        <taxon>Stramenopiles</taxon>
        <taxon>Ochrophyta</taxon>
        <taxon>Pelagophyceae</taxon>
        <taxon>Pelagomonadales</taxon>
        <taxon>Pelagomonadaceae</taxon>
        <taxon>Chrysophaeum</taxon>
    </lineage>
</organism>
<dbReference type="PANTHER" id="PTHR34496">
    <property type="entry name" value="GLCNAC TRANSFERASE-RELATED"/>
    <property type="match status" value="1"/>
</dbReference>
<dbReference type="AlphaFoldDB" id="A0AAD7UL41"/>
<dbReference type="Proteomes" id="UP001230188">
    <property type="component" value="Unassembled WGS sequence"/>
</dbReference>
<feature type="compositionally biased region" description="Pro residues" evidence="1">
    <location>
        <begin position="55"/>
        <end position="66"/>
    </location>
</feature>
<feature type="compositionally biased region" description="Pro residues" evidence="1">
    <location>
        <begin position="80"/>
        <end position="95"/>
    </location>
</feature>
<keyword evidence="3" id="KW-1185">Reference proteome</keyword>
<comment type="caution">
    <text evidence="2">The sequence shown here is derived from an EMBL/GenBank/DDBJ whole genome shotgun (WGS) entry which is preliminary data.</text>
</comment>
<sequence>MTKSTETTVSALCVVATVIVLQGGSLRGGTTGEAFRAAPPPPPAAVIQKKQKPPVVAPPPPPPPPAAAAVIQKRQKPPVAASPPPPPAIKGPPPLKKQHPGIKDVWEPPARPVVGKPPARPRLPQNLGSGAGLAPERPEYASIDDTAAGERERPATARNRREAARVVGREEHWPGESVFVSIASYRDPECAKTVSRAFERAAVPERVSFGIFQQNAAADVDCVGGLADLVRCPSHAACGRVRRGQIRAYRVPWTETLGPTIARHLSERLYRNETYVMSFDAHTNFARGWDTVAIDMFKRIGNPRAIVTTYPASYAATNHSELWANVDANGPCRECRTIDDQRDAKFDPTPETQMAICRTRRVQVGRTLSFKHDVNRMRRPPRPTLVPFLAAGFNFARGERIRDVPYDAHSYFLFDGEETSLAVRAWTHGYDFYHPDRDVTRLLDHRLGKALPPPILDDAPDQLRPRSPRPLGFLG</sequence>
<evidence type="ECO:0000313" key="2">
    <source>
        <dbReference type="EMBL" id="KAJ8610376.1"/>
    </source>
</evidence>
<gene>
    <name evidence="2" type="ORF">CTAYLR_003880</name>
</gene>